<proteinExistence type="predicted"/>
<name>A0A1U9ML67_9HYPH</name>
<reference evidence="1 2" key="1">
    <citation type="submission" date="2016-11" db="EMBL/GenBank/DDBJ databases">
        <title>Comparative genomics of Bartonella apis.</title>
        <authorList>
            <person name="Engel P."/>
        </authorList>
    </citation>
    <scope>NUCLEOTIDE SEQUENCE [LARGE SCALE GENOMIC DNA]</scope>
    <source>
        <strain evidence="1 2">BBC0122</strain>
    </source>
</reference>
<dbReference type="Proteomes" id="UP000189632">
    <property type="component" value="Chromosome"/>
</dbReference>
<keyword evidence="2" id="KW-1185">Reference proteome</keyword>
<protein>
    <submittedName>
        <fullName evidence="1">Uncharacterized protein</fullName>
    </submittedName>
</protein>
<gene>
    <name evidence="1" type="ORF">BBC0122_024130</name>
</gene>
<dbReference type="AlphaFoldDB" id="A0A1U9ML67"/>
<organism evidence="1 2">
    <name type="scientific">Bartonella choladocola</name>
    <dbReference type="NCBI Taxonomy" id="2750995"/>
    <lineage>
        <taxon>Bacteria</taxon>
        <taxon>Pseudomonadati</taxon>
        <taxon>Pseudomonadota</taxon>
        <taxon>Alphaproteobacteria</taxon>
        <taxon>Hyphomicrobiales</taxon>
        <taxon>Bartonellaceae</taxon>
        <taxon>Bartonella</taxon>
    </lineage>
</organism>
<evidence type="ECO:0000313" key="1">
    <source>
        <dbReference type="EMBL" id="AQT48480.1"/>
    </source>
</evidence>
<evidence type="ECO:0000313" key="2">
    <source>
        <dbReference type="Proteomes" id="UP000189632"/>
    </source>
</evidence>
<accession>A0A1U9ML67</accession>
<sequence>MLEMPVYTGIFFDQNISGNINFTAIGNCGEQ</sequence>
<dbReference type="KEGG" id="bapi:BBC0122_024130"/>
<dbReference type="EMBL" id="CP015625">
    <property type="protein sequence ID" value="AQT48480.1"/>
    <property type="molecule type" value="Genomic_DNA"/>
</dbReference>